<proteinExistence type="predicted"/>
<feature type="coiled-coil region" evidence="1">
    <location>
        <begin position="23"/>
        <end position="50"/>
    </location>
</feature>
<dbReference type="AlphaFoldDB" id="A0A6A6P9N8"/>
<dbReference type="EMBL" id="MU001673">
    <property type="protein sequence ID" value="KAF2460507.1"/>
    <property type="molecule type" value="Genomic_DNA"/>
</dbReference>
<reference evidence="2" key="1">
    <citation type="journal article" date="2020" name="Stud. Mycol.">
        <title>101 Dothideomycetes genomes: a test case for predicting lifestyles and emergence of pathogens.</title>
        <authorList>
            <person name="Haridas S."/>
            <person name="Albert R."/>
            <person name="Binder M."/>
            <person name="Bloem J."/>
            <person name="Labutti K."/>
            <person name="Salamov A."/>
            <person name="Andreopoulos B."/>
            <person name="Baker S."/>
            <person name="Barry K."/>
            <person name="Bills G."/>
            <person name="Bluhm B."/>
            <person name="Cannon C."/>
            <person name="Castanera R."/>
            <person name="Culley D."/>
            <person name="Daum C."/>
            <person name="Ezra D."/>
            <person name="Gonzalez J."/>
            <person name="Henrissat B."/>
            <person name="Kuo A."/>
            <person name="Liang C."/>
            <person name="Lipzen A."/>
            <person name="Lutzoni F."/>
            <person name="Magnuson J."/>
            <person name="Mondo S."/>
            <person name="Nolan M."/>
            <person name="Ohm R."/>
            <person name="Pangilinan J."/>
            <person name="Park H.-J."/>
            <person name="Ramirez L."/>
            <person name="Alfaro M."/>
            <person name="Sun H."/>
            <person name="Tritt A."/>
            <person name="Yoshinaga Y."/>
            <person name="Zwiers L.-H."/>
            <person name="Turgeon B."/>
            <person name="Goodwin S."/>
            <person name="Spatafora J."/>
            <person name="Crous P."/>
            <person name="Grigoriev I."/>
        </authorList>
    </citation>
    <scope>NUCLEOTIDE SEQUENCE</scope>
    <source>
        <strain evidence="2">ATCC 16933</strain>
    </source>
</reference>
<sequence length="338" mass="35081">MAAAVWPALPPAQLKSAEDDAQARELEWLLASLQETLQSLKAGLEECAALLAPTEAGSTLAMSSHRSEALKGFLTRVGTRIVKGDIKLRLPSLPPPRHAPAHSPVALTLSTAPTAPTPLPLAQLSAVRSLLDASLDVIDVSAWGGDAGSAPFMAGQLRLLAEHVADARAALKGGAGPDESPADVAGPWWAVATAQDAWVPPLPPNVALNVHVADAALVLEVRTLEPVPPGSYAAARAERGAQHGTGAGGVFGFGIRDRLAYALGTGGSRQPAHDEVGEVFMWKGGEVKVREKVRVESQDPSLIAAMAKLGALEHTVALSRRALDVVMGKEEDEEGEGG</sequence>
<dbReference type="OrthoDB" id="66510at2759"/>
<evidence type="ECO:0000313" key="2">
    <source>
        <dbReference type="EMBL" id="KAF2460507.1"/>
    </source>
</evidence>
<dbReference type="InterPro" id="IPR028241">
    <property type="entry name" value="RAVE2/Rogdi"/>
</dbReference>
<dbReference type="PANTHER" id="PTHR13618">
    <property type="entry name" value="LEUCINE ZIPPER CONTAINING TRANSCRIPTION FACTOR LZF1"/>
    <property type="match status" value="1"/>
</dbReference>
<dbReference type="PANTHER" id="PTHR13618:SF1">
    <property type="entry name" value="PROTEIN ROGDI HOMOLOG"/>
    <property type="match status" value="1"/>
</dbReference>
<name>A0A6A6P9N8_9PEZI</name>
<evidence type="ECO:0000256" key="1">
    <source>
        <dbReference type="SAM" id="Coils"/>
    </source>
</evidence>
<keyword evidence="3" id="KW-1185">Reference proteome</keyword>
<keyword evidence="1" id="KW-0175">Coiled coil</keyword>
<organism evidence="2 3">
    <name type="scientific">Lineolata rhizophorae</name>
    <dbReference type="NCBI Taxonomy" id="578093"/>
    <lineage>
        <taxon>Eukaryota</taxon>
        <taxon>Fungi</taxon>
        <taxon>Dikarya</taxon>
        <taxon>Ascomycota</taxon>
        <taxon>Pezizomycotina</taxon>
        <taxon>Dothideomycetes</taxon>
        <taxon>Dothideomycetes incertae sedis</taxon>
        <taxon>Lineolatales</taxon>
        <taxon>Lineolataceae</taxon>
        <taxon>Lineolata</taxon>
    </lineage>
</organism>
<accession>A0A6A6P9N8</accession>
<gene>
    <name evidence="2" type="ORF">BDY21DRAFT_413472</name>
</gene>
<evidence type="ECO:0000313" key="3">
    <source>
        <dbReference type="Proteomes" id="UP000799766"/>
    </source>
</evidence>
<dbReference type="GO" id="GO:0043291">
    <property type="term" value="C:RAVE complex"/>
    <property type="evidence" value="ECO:0007669"/>
    <property type="project" value="TreeGrafter"/>
</dbReference>
<protein>
    <submittedName>
        <fullName evidence="2">RAVE subunit 2/Rogdi</fullName>
    </submittedName>
</protein>
<dbReference type="Proteomes" id="UP000799766">
    <property type="component" value="Unassembled WGS sequence"/>
</dbReference>
<dbReference type="Pfam" id="PF10259">
    <property type="entry name" value="Rogdi_lz"/>
    <property type="match status" value="1"/>
</dbReference>